<dbReference type="Proteomes" id="UP000554482">
    <property type="component" value="Unassembled WGS sequence"/>
</dbReference>
<comment type="caution">
    <text evidence="2">The sequence shown here is derived from an EMBL/GenBank/DDBJ whole genome shotgun (WGS) entry which is preliminary data.</text>
</comment>
<protein>
    <submittedName>
        <fullName evidence="2">Uncharacterized protein</fullName>
    </submittedName>
</protein>
<keyword evidence="1" id="KW-0732">Signal</keyword>
<feature type="signal peptide" evidence="1">
    <location>
        <begin position="1"/>
        <end position="20"/>
    </location>
</feature>
<organism evidence="2 3">
    <name type="scientific">Thalictrum thalictroides</name>
    <name type="common">Rue-anemone</name>
    <name type="synonym">Anemone thalictroides</name>
    <dbReference type="NCBI Taxonomy" id="46969"/>
    <lineage>
        <taxon>Eukaryota</taxon>
        <taxon>Viridiplantae</taxon>
        <taxon>Streptophyta</taxon>
        <taxon>Embryophyta</taxon>
        <taxon>Tracheophyta</taxon>
        <taxon>Spermatophyta</taxon>
        <taxon>Magnoliopsida</taxon>
        <taxon>Ranunculales</taxon>
        <taxon>Ranunculaceae</taxon>
        <taxon>Thalictroideae</taxon>
        <taxon>Thalictrum</taxon>
    </lineage>
</organism>
<proteinExistence type="predicted"/>
<name>A0A7J6XC94_THATH</name>
<gene>
    <name evidence="2" type="ORF">FRX31_003877</name>
</gene>
<evidence type="ECO:0000313" key="2">
    <source>
        <dbReference type="EMBL" id="KAF5206538.1"/>
    </source>
</evidence>
<feature type="non-terminal residue" evidence="2">
    <location>
        <position position="1"/>
    </location>
</feature>
<dbReference type="EMBL" id="JABWDY010002575">
    <property type="protein sequence ID" value="KAF5206538.1"/>
    <property type="molecule type" value="Genomic_DNA"/>
</dbReference>
<reference evidence="2 3" key="1">
    <citation type="submission" date="2020-06" db="EMBL/GenBank/DDBJ databases">
        <title>Transcriptomic and genomic resources for Thalictrum thalictroides and T. hernandezii: Facilitating candidate gene discovery in an emerging model plant lineage.</title>
        <authorList>
            <person name="Arias T."/>
            <person name="Riano-Pachon D.M."/>
            <person name="Di Stilio V.S."/>
        </authorList>
    </citation>
    <scope>NUCLEOTIDE SEQUENCE [LARGE SCALE GENOMIC DNA]</scope>
    <source>
        <strain evidence="3">cv. WT478/WT964</strain>
        <tissue evidence="2">Leaves</tissue>
    </source>
</reference>
<keyword evidence="3" id="KW-1185">Reference proteome</keyword>
<dbReference type="AlphaFoldDB" id="A0A7J6XC94"/>
<sequence length="130" mass="15228">FMFTKPYSPLLHLLIFSVLSLQSTRQPLLRFLHQAKSIRVGSKNSTLRIWLNSTLLHVPSIRRRKMKFVKILRKKMKLMSNSRFFFKILDNSVILSFSCHVSLCSPLMFLDLCLQLSSRFVLNGYSEMCL</sequence>
<feature type="chain" id="PRO_5029655356" evidence="1">
    <location>
        <begin position="21"/>
        <end position="130"/>
    </location>
</feature>
<evidence type="ECO:0000313" key="3">
    <source>
        <dbReference type="Proteomes" id="UP000554482"/>
    </source>
</evidence>
<accession>A0A7J6XC94</accession>
<evidence type="ECO:0000256" key="1">
    <source>
        <dbReference type="SAM" id="SignalP"/>
    </source>
</evidence>